<dbReference type="STRING" id="1447875.A0A2B7Y7J2"/>
<sequence>MFSLRAFTRLVPRTVSKSIAASARSTASKPSISQSAFLRAPRPFYAASFSTTRPRWEPAGQSDLELAAKLNEELKYELRDSEVEKAPEDVRYFLETSPFQVQHKEGEDEVVLTRTFGDENIRVAFSLSDLQDLSEESDAALEDEDMDGAINQRQRDGQMPIAPEDKISAADQESTPEEDEEVPSYPARVSITIEKKGKGAVQVETLAQDGYIQVQNLAYYAKAELANAAGAEKEWTRQSLYSGPPYSNLDPDLQVMIDRYLEERGIDASLANFVPSFIEFKEQKEYTRWLSNLKNFIQA</sequence>
<gene>
    <name evidence="2" type="ORF">AJ79_01683</name>
</gene>
<dbReference type="InterPro" id="IPR003428">
    <property type="entry name" value="MAM33"/>
</dbReference>
<protein>
    <recommendedName>
        <fullName evidence="4">Mitochondrial glycoprotein</fullName>
    </recommendedName>
</protein>
<dbReference type="SUPFAM" id="SSF54529">
    <property type="entry name" value="Mitochondrial glycoprotein MAM33-like"/>
    <property type="match status" value="1"/>
</dbReference>
<dbReference type="OrthoDB" id="278212at2759"/>
<proteinExistence type="predicted"/>
<dbReference type="PANTHER" id="PTHR10826">
    <property type="entry name" value="COMPLEMENT COMPONENT 1"/>
    <property type="match status" value="1"/>
</dbReference>
<dbReference type="PANTHER" id="PTHR10826:SF1">
    <property type="entry name" value="COMPLEMENT COMPONENT 1 Q SUBCOMPONENT-BINDING PROTEIN, MITOCHONDRIAL"/>
    <property type="match status" value="1"/>
</dbReference>
<dbReference type="AlphaFoldDB" id="A0A2B7Y7J2"/>
<dbReference type="Pfam" id="PF02330">
    <property type="entry name" value="MAM33"/>
    <property type="match status" value="1"/>
</dbReference>
<organism evidence="2 3">
    <name type="scientific">Helicocarpus griseus UAMH5409</name>
    <dbReference type="NCBI Taxonomy" id="1447875"/>
    <lineage>
        <taxon>Eukaryota</taxon>
        <taxon>Fungi</taxon>
        <taxon>Dikarya</taxon>
        <taxon>Ascomycota</taxon>
        <taxon>Pezizomycotina</taxon>
        <taxon>Eurotiomycetes</taxon>
        <taxon>Eurotiomycetidae</taxon>
        <taxon>Onygenales</taxon>
        <taxon>Ajellomycetaceae</taxon>
        <taxon>Helicocarpus</taxon>
    </lineage>
</organism>
<dbReference type="Proteomes" id="UP000223968">
    <property type="component" value="Unassembled WGS sequence"/>
</dbReference>
<dbReference type="Gene3D" id="3.10.280.10">
    <property type="entry name" value="Mitochondrial glycoprotein"/>
    <property type="match status" value="1"/>
</dbReference>
<name>A0A2B7Y7J2_9EURO</name>
<comment type="caution">
    <text evidence="2">The sequence shown here is derived from an EMBL/GenBank/DDBJ whole genome shotgun (WGS) entry which is preliminary data.</text>
</comment>
<accession>A0A2B7Y7J2</accession>
<feature type="region of interest" description="Disordered" evidence="1">
    <location>
        <begin position="135"/>
        <end position="187"/>
    </location>
</feature>
<dbReference type="EMBL" id="PDNB01000016">
    <property type="protein sequence ID" value="PGH16577.1"/>
    <property type="molecule type" value="Genomic_DNA"/>
</dbReference>
<reference evidence="2 3" key="1">
    <citation type="submission" date="2017-10" db="EMBL/GenBank/DDBJ databases">
        <title>Comparative genomics in systemic dimorphic fungi from Ajellomycetaceae.</title>
        <authorList>
            <person name="Munoz J.F."/>
            <person name="Mcewen J.G."/>
            <person name="Clay O.K."/>
            <person name="Cuomo C.A."/>
        </authorList>
    </citation>
    <scope>NUCLEOTIDE SEQUENCE [LARGE SCALE GENOMIC DNA]</scope>
    <source>
        <strain evidence="2 3">UAMH5409</strain>
    </source>
</reference>
<evidence type="ECO:0000313" key="2">
    <source>
        <dbReference type="EMBL" id="PGH16577.1"/>
    </source>
</evidence>
<dbReference type="GO" id="GO:0042256">
    <property type="term" value="P:cytosolic ribosome assembly"/>
    <property type="evidence" value="ECO:0007669"/>
    <property type="project" value="TreeGrafter"/>
</dbReference>
<keyword evidence="3" id="KW-1185">Reference proteome</keyword>
<evidence type="ECO:0000256" key="1">
    <source>
        <dbReference type="SAM" id="MobiDB-lite"/>
    </source>
</evidence>
<evidence type="ECO:0000313" key="3">
    <source>
        <dbReference type="Proteomes" id="UP000223968"/>
    </source>
</evidence>
<dbReference type="InterPro" id="IPR036561">
    <property type="entry name" value="MAM33_sf"/>
</dbReference>
<dbReference type="GO" id="GO:0005759">
    <property type="term" value="C:mitochondrial matrix"/>
    <property type="evidence" value="ECO:0007669"/>
    <property type="project" value="InterPro"/>
</dbReference>
<evidence type="ECO:0008006" key="4">
    <source>
        <dbReference type="Google" id="ProtNLM"/>
    </source>
</evidence>
<feature type="compositionally biased region" description="Acidic residues" evidence="1">
    <location>
        <begin position="135"/>
        <end position="147"/>
    </location>
</feature>